<dbReference type="EMBL" id="DS114309">
    <property type="protein sequence ID" value="EAX88441.1"/>
    <property type="molecule type" value="Genomic_DNA"/>
</dbReference>
<comment type="similarity">
    <text evidence="1 9">Belongs to the eukaryotic-type primase small subunit family.</text>
</comment>
<evidence type="ECO:0000313" key="11">
    <source>
        <dbReference type="Proteomes" id="UP000001542"/>
    </source>
</evidence>
<dbReference type="STRING" id="5722.A2G330"/>
<keyword evidence="3 9" id="KW-0639">Primosome</keyword>
<evidence type="ECO:0000256" key="4">
    <source>
        <dbReference type="ARBA" id="ARBA00022679"/>
    </source>
</evidence>
<dbReference type="SMR" id="A2G330"/>
<dbReference type="GO" id="GO:0006269">
    <property type="term" value="P:DNA replication, synthesis of primer"/>
    <property type="evidence" value="ECO:0000318"/>
    <property type="project" value="GO_Central"/>
</dbReference>
<evidence type="ECO:0000313" key="10">
    <source>
        <dbReference type="EMBL" id="EAX88441.1"/>
    </source>
</evidence>
<dbReference type="VEuPathDB" id="TrichDB:TVAGG3_0409920"/>
<dbReference type="NCBIfam" id="TIGR00335">
    <property type="entry name" value="primase_sml"/>
    <property type="match status" value="1"/>
</dbReference>
<dbReference type="PANTHER" id="PTHR10536">
    <property type="entry name" value="DNA PRIMASE SMALL SUBUNIT"/>
    <property type="match status" value="1"/>
</dbReference>
<evidence type="ECO:0000256" key="3">
    <source>
        <dbReference type="ARBA" id="ARBA00022515"/>
    </source>
</evidence>
<dbReference type="RefSeq" id="XP_001301371.1">
    <property type="nucleotide sequence ID" value="XM_001301370.1"/>
</dbReference>
<reference evidence="10" key="2">
    <citation type="journal article" date="2007" name="Science">
        <title>Draft genome sequence of the sexually transmitted pathogen Trichomonas vaginalis.</title>
        <authorList>
            <person name="Carlton J.M."/>
            <person name="Hirt R.P."/>
            <person name="Silva J.C."/>
            <person name="Delcher A.L."/>
            <person name="Schatz M."/>
            <person name="Zhao Q."/>
            <person name="Wortman J.R."/>
            <person name="Bidwell S.L."/>
            <person name="Alsmark U.C.M."/>
            <person name="Besteiro S."/>
            <person name="Sicheritz-Ponten T."/>
            <person name="Noel C.J."/>
            <person name="Dacks J.B."/>
            <person name="Foster P.G."/>
            <person name="Simillion C."/>
            <person name="Van de Peer Y."/>
            <person name="Miranda-Saavedra D."/>
            <person name="Barton G.J."/>
            <person name="Westrop G.D."/>
            <person name="Mueller S."/>
            <person name="Dessi D."/>
            <person name="Fiori P.L."/>
            <person name="Ren Q."/>
            <person name="Paulsen I."/>
            <person name="Zhang H."/>
            <person name="Bastida-Corcuera F.D."/>
            <person name="Simoes-Barbosa A."/>
            <person name="Brown M.T."/>
            <person name="Hayes R.D."/>
            <person name="Mukherjee M."/>
            <person name="Okumura C.Y."/>
            <person name="Schneider R."/>
            <person name="Smith A.J."/>
            <person name="Vanacova S."/>
            <person name="Villalvazo M."/>
            <person name="Haas B.J."/>
            <person name="Pertea M."/>
            <person name="Feldblyum T.V."/>
            <person name="Utterback T.R."/>
            <person name="Shu C.L."/>
            <person name="Osoegawa K."/>
            <person name="de Jong P.J."/>
            <person name="Hrdy I."/>
            <person name="Horvathova L."/>
            <person name="Zubacova Z."/>
            <person name="Dolezal P."/>
            <person name="Malik S.B."/>
            <person name="Logsdon J.M. Jr."/>
            <person name="Henze K."/>
            <person name="Gupta A."/>
            <person name="Wang C.C."/>
            <person name="Dunne R.L."/>
            <person name="Upcroft J.A."/>
            <person name="Upcroft P."/>
            <person name="White O."/>
            <person name="Salzberg S.L."/>
            <person name="Tang P."/>
            <person name="Chiu C.-H."/>
            <person name="Lee Y.-S."/>
            <person name="Embley T.M."/>
            <person name="Coombs G.H."/>
            <person name="Mottram J.C."/>
            <person name="Tachezy J."/>
            <person name="Fraser-Liggett C.M."/>
            <person name="Johnson P.J."/>
        </authorList>
    </citation>
    <scope>NUCLEOTIDE SEQUENCE [LARGE SCALE GENOMIC DNA]</scope>
    <source>
        <strain evidence="10">G3</strain>
    </source>
</reference>
<evidence type="ECO:0000256" key="7">
    <source>
        <dbReference type="ARBA" id="ARBA00022723"/>
    </source>
</evidence>
<dbReference type="InParanoid" id="A2G330"/>
<accession>A2G330</accession>
<dbReference type="GO" id="GO:0046872">
    <property type="term" value="F:metal ion binding"/>
    <property type="evidence" value="ECO:0007669"/>
    <property type="project" value="UniProtKB-KW"/>
</dbReference>
<protein>
    <recommendedName>
        <fullName evidence="9">DNA primase</fullName>
        <ecNumber evidence="9">2.7.7.-</ecNumber>
    </recommendedName>
</protein>
<dbReference type="InterPro" id="IPR002755">
    <property type="entry name" value="DNA_primase_S"/>
</dbReference>
<dbReference type="SUPFAM" id="SSF56747">
    <property type="entry name" value="Prim-pol domain"/>
    <property type="match status" value="1"/>
</dbReference>
<dbReference type="InterPro" id="IPR014052">
    <property type="entry name" value="DNA_primase_ssu_euk/arc"/>
</dbReference>
<dbReference type="FunCoup" id="A2G330">
    <property type="interactions" value="80"/>
</dbReference>
<keyword evidence="8" id="KW-0804">Transcription</keyword>
<evidence type="ECO:0000256" key="9">
    <source>
        <dbReference type="RuleBase" id="RU003514"/>
    </source>
</evidence>
<keyword evidence="11" id="KW-1185">Reference proteome</keyword>
<dbReference type="Proteomes" id="UP000001542">
    <property type="component" value="Unassembled WGS sequence"/>
</dbReference>
<keyword evidence="7" id="KW-0479">Metal-binding</keyword>
<dbReference type="GO" id="GO:0005658">
    <property type="term" value="C:alpha DNA polymerase:primase complex"/>
    <property type="evidence" value="ECO:0000318"/>
    <property type="project" value="GO_Central"/>
</dbReference>
<evidence type="ECO:0000256" key="8">
    <source>
        <dbReference type="ARBA" id="ARBA00023163"/>
    </source>
</evidence>
<organism evidence="10 11">
    <name type="scientific">Trichomonas vaginalis (strain ATCC PRA-98 / G3)</name>
    <dbReference type="NCBI Taxonomy" id="412133"/>
    <lineage>
        <taxon>Eukaryota</taxon>
        <taxon>Metamonada</taxon>
        <taxon>Parabasalia</taxon>
        <taxon>Trichomonadida</taxon>
        <taxon>Trichomonadidae</taxon>
        <taxon>Trichomonas</taxon>
    </lineage>
</organism>
<dbReference type="KEGG" id="tva:4746100"/>
<keyword evidence="4 9" id="KW-0808">Transferase</keyword>
<name>A2G330_TRIV3</name>
<dbReference type="Gene3D" id="3.90.920.10">
    <property type="entry name" value="DNA primase, PRIM domain"/>
    <property type="match status" value="1"/>
</dbReference>
<dbReference type="EC" id="2.7.7.-" evidence="9"/>
<keyword evidence="5" id="KW-0548">Nucleotidyltransferase</keyword>
<dbReference type="GO" id="GO:0003899">
    <property type="term" value="F:DNA-directed RNA polymerase activity"/>
    <property type="evidence" value="ECO:0000318"/>
    <property type="project" value="GO_Central"/>
</dbReference>
<evidence type="ECO:0000256" key="1">
    <source>
        <dbReference type="ARBA" id="ARBA00009762"/>
    </source>
</evidence>
<proteinExistence type="inferred from homology"/>
<evidence type="ECO:0000256" key="5">
    <source>
        <dbReference type="ARBA" id="ARBA00022695"/>
    </source>
</evidence>
<dbReference type="CDD" id="cd04860">
    <property type="entry name" value="AE_Prim_S"/>
    <property type="match status" value="1"/>
</dbReference>
<reference evidence="10" key="1">
    <citation type="submission" date="2006-10" db="EMBL/GenBank/DDBJ databases">
        <authorList>
            <person name="Amadeo P."/>
            <person name="Zhao Q."/>
            <person name="Wortman J."/>
            <person name="Fraser-Liggett C."/>
            <person name="Carlton J."/>
        </authorList>
    </citation>
    <scope>NUCLEOTIDE SEQUENCE</scope>
    <source>
        <strain evidence="10">G3</strain>
    </source>
</reference>
<evidence type="ECO:0000256" key="2">
    <source>
        <dbReference type="ARBA" id="ARBA00022478"/>
    </source>
</evidence>
<sequence length="362" mass="42430">MSVIDEELLRKYYSDKFPLEDIKQWISYGGNEPLENRECGFFFDDEKFMRWQTVDVLRRLALANPPQRMEIGPVYTHPIAIRQQQSPGEFRPKSKELIFDLDADDFKDIKCCCGDSEICEKCWPYMHCAIDCLTTILRTNFGFKKIFPVFSGRRGIHIWVCDKKARELSAAVRDKIVHYLNLKEITEMDNFLLNASPLLKQMLPSCEKYFCKIYRTQNIFKNQKTSERAYKLLGSETIKQINKIIDSTHGTDEERWESVKTMAFKGKTFAESDQYKRLIVFYSFPRLDENVTKGMNHLLKSPFSVHPKSGFISVPIPPEKYELLPQTWVPSFEKLMKNEPEAVQVFEESKRLLKEHASKPDE</sequence>
<dbReference type="VEuPathDB" id="TrichDB:TVAG_099330"/>
<dbReference type="OMA" id="NVTRGFN"/>
<dbReference type="OrthoDB" id="19606at2759"/>
<dbReference type="eggNOG" id="KOG2851">
    <property type="taxonomic scope" value="Eukaryota"/>
</dbReference>
<gene>
    <name evidence="10" type="ORF">TVAG_099330</name>
</gene>
<keyword evidence="2 9" id="KW-0240">DNA-directed RNA polymerase</keyword>
<evidence type="ECO:0000256" key="6">
    <source>
        <dbReference type="ARBA" id="ARBA00022705"/>
    </source>
</evidence>
<dbReference type="Pfam" id="PF01896">
    <property type="entry name" value="DNA_primase_S"/>
    <property type="match status" value="1"/>
</dbReference>
<keyword evidence="6 9" id="KW-0235">DNA replication</keyword>
<dbReference type="AlphaFoldDB" id="A2G330"/>